<dbReference type="Gene3D" id="3.30.450.20">
    <property type="entry name" value="PAS domain"/>
    <property type="match status" value="1"/>
</dbReference>
<keyword evidence="5" id="KW-1003">Cell membrane</keyword>
<dbReference type="EMBL" id="SLXT01000006">
    <property type="protein sequence ID" value="TCP65145.1"/>
    <property type="molecule type" value="Genomic_DNA"/>
</dbReference>
<dbReference type="InterPro" id="IPR036641">
    <property type="entry name" value="HPT_dom_sf"/>
</dbReference>
<evidence type="ECO:0000256" key="8">
    <source>
        <dbReference type="ARBA" id="ARBA00022741"/>
    </source>
</evidence>
<evidence type="ECO:0000256" key="5">
    <source>
        <dbReference type="ARBA" id="ARBA00022475"/>
    </source>
</evidence>
<evidence type="ECO:0000256" key="10">
    <source>
        <dbReference type="ARBA" id="ARBA00022840"/>
    </source>
</evidence>
<dbReference type="NCBIfam" id="TIGR00229">
    <property type="entry name" value="sensory_box"/>
    <property type="match status" value="1"/>
</dbReference>
<evidence type="ECO:0000256" key="11">
    <source>
        <dbReference type="ARBA" id="ARBA00022989"/>
    </source>
</evidence>
<keyword evidence="23" id="KW-1185">Reference proteome</keyword>
<dbReference type="SUPFAM" id="SSF55785">
    <property type="entry name" value="PYP-like sensor domain (PAS domain)"/>
    <property type="match status" value="1"/>
</dbReference>
<feature type="domain" description="Response regulatory" evidence="18">
    <location>
        <begin position="433"/>
        <end position="549"/>
    </location>
</feature>
<evidence type="ECO:0000259" key="21">
    <source>
        <dbReference type="PROSITE" id="PS50894"/>
    </source>
</evidence>
<dbReference type="InterPro" id="IPR001789">
    <property type="entry name" value="Sig_transdc_resp-reg_receiver"/>
</dbReference>
<dbReference type="Proteomes" id="UP000294813">
    <property type="component" value="Unassembled WGS sequence"/>
</dbReference>
<evidence type="ECO:0000256" key="7">
    <source>
        <dbReference type="ARBA" id="ARBA00022692"/>
    </source>
</evidence>
<dbReference type="GO" id="GO:0005886">
    <property type="term" value="C:plasma membrane"/>
    <property type="evidence" value="ECO:0007669"/>
    <property type="project" value="UniProtKB-SubCell"/>
</dbReference>
<dbReference type="InterPro" id="IPR011006">
    <property type="entry name" value="CheY-like_superfamily"/>
</dbReference>
<proteinExistence type="predicted"/>
<name>A0A4R2S1D4_9FIRM</name>
<keyword evidence="8" id="KW-0547">Nucleotide-binding</keyword>
<dbReference type="Gene3D" id="3.40.50.2300">
    <property type="match status" value="1"/>
</dbReference>
<evidence type="ECO:0000256" key="15">
    <source>
        <dbReference type="PROSITE-ProRule" id="PRU00110"/>
    </source>
</evidence>
<evidence type="ECO:0000256" key="14">
    <source>
        <dbReference type="ARBA" id="ARBA00024867"/>
    </source>
</evidence>
<comment type="caution">
    <text evidence="22">The sequence shown here is derived from an EMBL/GenBank/DDBJ whole genome shotgun (WGS) entry which is preliminary data.</text>
</comment>
<dbReference type="SMART" id="SM00073">
    <property type="entry name" value="HPT"/>
    <property type="match status" value="1"/>
</dbReference>
<organism evidence="22 23">
    <name type="scientific">Heliophilum fasciatum</name>
    <dbReference type="NCBI Taxonomy" id="35700"/>
    <lineage>
        <taxon>Bacteria</taxon>
        <taxon>Bacillati</taxon>
        <taxon>Bacillota</taxon>
        <taxon>Clostridia</taxon>
        <taxon>Eubacteriales</taxon>
        <taxon>Heliobacteriaceae</taxon>
        <taxon>Heliophilum</taxon>
    </lineage>
</organism>
<dbReference type="InterPro" id="IPR008207">
    <property type="entry name" value="Sig_transdc_His_kin_Hpt_dom"/>
</dbReference>
<evidence type="ECO:0000256" key="12">
    <source>
        <dbReference type="ARBA" id="ARBA00023012"/>
    </source>
</evidence>
<dbReference type="SMART" id="SM00388">
    <property type="entry name" value="HisKA"/>
    <property type="match status" value="1"/>
</dbReference>
<evidence type="ECO:0000256" key="3">
    <source>
        <dbReference type="ARBA" id="ARBA00012438"/>
    </source>
</evidence>
<keyword evidence="11" id="KW-1133">Transmembrane helix</keyword>
<comment type="subcellular location">
    <subcellularLocation>
        <location evidence="2">Cell membrane</location>
        <topology evidence="2">Multi-pass membrane protein</topology>
    </subcellularLocation>
</comment>
<dbReference type="CDD" id="cd17546">
    <property type="entry name" value="REC_hyHK_CKI1_RcsC-like"/>
    <property type="match status" value="1"/>
</dbReference>
<evidence type="ECO:0000259" key="18">
    <source>
        <dbReference type="PROSITE" id="PS50110"/>
    </source>
</evidence>
<dbReference type="InterPro" id="IPR000700">
    <property type="entry name" value="PAS-assoc_C"/>
</dbReference>
<dbReference type="SMART" id="SM00387">
    <property type="entry name" value="HATPase_c"/>
    <property type="match status" value="1"/>
</dbReference>
<dbReference type="Pfam" id="PF02518">
    <property type="entry name" value="HATPase_c"/>
    <property type="match status" value="1"/>
</dbReference>
<dbReference type="InterPro" id="IPR036890">
    <property type="entry name" value="HATPase_C_sf"/>
</dbReference>
<dbReference type="InterPro" id="IPR036097">
    <property type="entry name" value="HisK_dim/P_sf"/>
</dbReference>
<dbReference type="PROSITE" id="PS50110">
    <property type="entry name" value="RESPONSE_REGULATORY"/>
    <property type="match status" value="1"/>
</dbReference>
<keyword evidence="6 16" id="KW-0597">Phosphoprotein</keyword>
<dbReference type="InterPro" id="IPR003594">
    <property type="entry name" value="HATPase_dom"/>
</dbReference>
<dbReference type="SUPFAM" id="SSF47384">
    <property type="entry name" value="Homodimeric domain of signal transducing histidine kinase"/>
    <property type="match status" value="1"/>
</dbReference>
<dbReference type="SUPFAM" id="SSF55874">
    <property type="entry name" value="ATPase domain of HSP90 chaperone/DNA topoisomerase II/histidine kinase"/>
    <property type="match status" value="1"/>
</dbReference>
<dbReference type="Gene3D" id="3.30.565.10">
    <property type="entry name" value="Histidine kinase-like ATPase, C-terminal domain"/>
    <property type="match status" value="1"/>
</dbReference>
<dbReference type="InterPro" id="IPR005467">
    <property type="entry name" value="His_kinase_dom"/>
</dbReference>
<dbReference type="PROSITE" id="PS50113">
    <property type="entry name" value="PAC"/>
    <property type="match status" value="1"/>
</dbReference>
<dbReference type="CDD" id="cd00088">
    <property type="entry name" value="HPT"/>
    <property type="match status" value="1"/>
</dbReference>
<evidence type="ECO:0000256" key="9">
    <source>
        <dbReference type="ARBA" id="ARBA00022777"/>
    </source>
</evidence>
<sequence>MAKSQDLSTRPLHGRPASYRLVRDAKKVAERAQQSRATQAASQKKFERYYEAIASSFEGFLMIDSNVRIVDCNGALCRLLGYERNELIGKLVFDLVSKESVDIVAQQLKLFSVQPQRVYDLTMKTKSGDHVPVRLHGSAHLDASSRLRYFYAFVTDMSDSKGMENDLRLAKEAAEKADQAKSDFLTTLNHEIQQPLNSITGIIELLSDTSLTQDQRELCLSLMQSSQLLLTLINDIVNFSKMETQRFELEPVDFDLHQLVRETTNILVAMATEKGLSLNLRIDPTIAPQVHGDPSHLKQVLLNLIGNTIKFTDHGYVDISMTVVDQRPSIQKICFTIRGTGNTLTEEKQKELFQPFIEENNTTDRRLNLPGLALSISQRLVQSMNGEIHIQSPKGQGLLMWFAIPLQRAQDNQPPASVQALDDADHQQPTVHNILLVEDNPLNVTIASTQLQKLGYSVTLAGNGREALEQVAQGDYSLILMDCQMPLMDGYEATRRIRQTEKGKNIPIIAMTAFAMHGDRDKCLNAGMDDYLSKPVSKAILQKTLSRWIQDQKTAPAPPTGSRAFAHIPSVDFLTIKEYQVMEGDDDPNLVNQLLQMFLKESSVLLTQLITALKLTDIPAIIKLAHSLKSASSALGALRLAAICAHYEAIARANHLDQAPDHEVLQGEWDEVNRIFKGILTQGLPRSFT</sequence>
<keyword evidence="12" id="KW-0902">Two-component regulatory system</keyword>
<dbReference type="CDD" id="cd00130">
    <property type="entry name" value="PAS"/>
    <property type="match status" value="1"/>
</dbReference>
<evidence type="ECO:0000259" key="19">
    <source>
        <dbReference type="PROSITE" id="PS50112"/>
    </source>
</evidence>
<dbReference type="GO" id="GO:0000155">
    <property type="term" value="F:phosphorelay sensor kinase activity"/>
    <property type="evidence" value="ECO:0007669"/>
    <property type="project" value="InterPro"/>
</dbReference>
<accession>A0A4R2S1D4</accession>
<dbReference type="InterPro" id="IPR035965">
    <property type="entry name" value="PAS-like_dom_sf"/>
</dbReference>
<dbReference type="SUPFAM" id="SSF47226">
    <property type="entry name" value="Histidine-containing phosphotransfer domain, HPT domain"/>
    <property type="match status" value="1"/>
</dbReference>
<evidence type="ECO:0000259" key="20">
    <source>
        <dbReference type="PROSITE" id="PS50113"/>
    </source>
</evidence>
<protein>
    <recommendedName>
        <fullName evidence="4">Stage 0 sporulation protein A homolog</fullName>
        <ecNumber evidence="3">2.7.13.3</ecNumber>
    </recommendedName>
</protein>
<dbReference type="PANTHER" id="PTHR45339">
    <property type="entry name" value="HYBRID SIGNAL TRANSDUCTION HISTIDINE KINASE J"/>
    <property type="match status" value="1"/>
</dbReference>
<dbReference type="InterPro" id="IPR000014">
    <property type="entry name" value="PAS"/>
</dbReference>
<dbReference type="PROSITE" id="PS50894">
    <property type="entry name" value="HPT"/>
    <property type="match status" value="1"/>
</dbReference>
<evidence type="ECO:0000256" key="4">
    <source>
        <dbReference type="ARBA" id="ARBA00018672"/>
    </source>
</evidence>
<dbReference type="Pfam" id="PF00512">
    <property type="entry name" value="HisKA"/>
    <property type="match status" value="1"/>
</dbReference>
<dbReference type="PROSITE" id="PS50112">
    <property type="entry name" value="PAS"/>
    <property type="match status" value="1"/>
</dbReference>
<feature type="domain" description="PAC" evidence="20">
    <location>
        <begin position="117"/>
        <end position="169"/>
    </location>
</feature>
<evidence type="ECO:0000313" key="22">
    <source>
        <dbReference type="EMBL" id="TCP65145.1"/>
    </source>
</evidence>
<dbReference type="SUPFAM" id="SSF52172">
    <property type="entry name" value="CheY-like"/>
    <property type="match status" value="1"/>
</dbReference>
<dbReference type="PROSITE" id="PS50109">
    <property type="entry name" value="HIS_KIN"/>
    <property type="match status" value="1"/>
</dbReference>
<evidence type="ECO:0000259" key="17">
    <source>
        <dbReference type="PROSITE" id="PS50109"/>
    </source>
</evidence>
<evidence type="ECO:0000256" key="13">
    <source>
        <dbReference type="ARBA" id="ARBA00023136"/>
    </source>
</evidence>
<dbReference type="OrthoDB" id="9811620at2"/>
<dbReference type="RefSeq" id="WP_131918568.1">
    <property type="nucleotide sequence ID" value="NZ_JAOQNU010000006.1"/>
</dbReference>
<dbReference type="Pfam" id="PF00072">
    <property type="entry name" value="Response_reg"/>
    <property type="match status" value="1"/>
</dbReference>
<dbReference type="SMART" id="SM00091">
    <property type="entry name" value="PAS"/>
    <property type="match status" value="1"/>
</dbReference>
<evidence type="ECO:0000256" key="6">
    <source>
        <dbReference type="ARBA" id="ARBA00022553"/>
    </source>
</evidence>
<feature type="modified residue" description="4-aspartylphosphate" evidence="16">
    <location>
        <position position="482"/>
    </location>
</feature>
<feature type="domain" description="HPt" evidence="21">
    <location>
        <begin position="587"/>
        <end position="679"/>
    </location>
</feature>
<keyword evidence="7" id="KW-0812">Transmembrane</keyword>
<evidence type="ECO:0000256" key="1">
    <source>
        <dbReference type="ARBA" id="ARBA00000085"/>
    </source>
</evidence>
<evidence type="ECO:0000256" key="2">
    <source>
        <dbReference type="ARBA" id="ARBA00004651"/>
    </source>
</evidence>
<keyword evidence="9" id="KW-0808">Transferase</keyword>
<dbReference type="GO" id="GO:0005524">
    <property type="term" value="F:ATP binding"/>
    <property type="evidence" value="ECO:0007669"/>
    <property type="project" value="UniProtKB-KW"/>
</dbReference>
<feature type="domain" description="PAS" evidence="19">
    <location>
        <begin position="42"/>
        <end position="109"/>
    </location>
</feature>
<dbReference type="Gene3D" id="1.10.287.130">
    <property type="match status" value="1"/>
</dbReference>
<gene>
    <name evidence="22" type="ORF">EDD73_10623</name>
</gene>
<keyword evidence="13" id="KW-0472">Membrane</keyword>
<comment type="catalytic activity">
    <reaction evidence="1">
        <text>ATP + protein L-histidine = ADP + protein N-phospho-L-histidine.</text>
        <dbReference type="EC" id="2.7.13.3"/>
    </reaction>
</comment>
<reference evidence="22 23" key="1">
    <citation type="submission" date="2019-03" db="EMBL/GenBank/DDBJ databases">
        <title>Genomic Encyclopedia of Type Strains, Phase IV (KMG-IV): sequencing the most valuable type-strain genomes for metagenomic binning, comparative biology and taxonomic classification.</title>
        <authorList>
            <person name="Goeker M."/>
        </authorList>
    </citation>
    <scope>NUCLEOTIDE SEQUENCE [LARGE SCALE GENOMIC DNA]</scope>
    <source>
        <strain evidence="22 23">DSM 11170</strain>
    </source>
</reference>
<dbReference type="SMART" id="SM00448">
    <property type="entry name" value="REC"/>
    <property type="match status" value="1"/>
</dbReference>
<evidence type="ECO:0000256" key="16">
    <source>
        <dbReference type="PROSITE-ProRule" id="PRU00169"/>
    </source>
</evidence>
<feature type="modified residue" description="Phosphohistidine" evidence="15">
    <location>
        <position position="626"/>
    </location>
</feature>
<keyword evidence="10" id="KW-0067">ATP-binding</keyword>
<dbReference type="InterPro" id="IPR003661">
    <property type="entry name" value="HisK_dim/P_dom"/>
</dbReference>
<feature type="domain" description="Histidine kinase" evidence="17">
    <location>
        <begin position="187"/>
        <end position="408"/>
    </location>
</feature>
<dbReference type="Pfam" id="PF13426">
    <property type="entry name" value="PAS_9"/>
    <property type="match status" value="1"/>
</dbReference>
<dbReference type="AlphaFoldDB" id="A0A4R2S1D4"/>
<dbReference type="Gene3D" id="1.20.120.160">
    <property type="entry name" value="HPT domain"/>
    <property type="match status" value="1"/>
</dbReference>
<dbReference type="PANTHER" id="PTHR45339:SF1">
    <property type="entry name" value="HYBRID SIGNAL TRANSDUCTION HISTIDINE KINASE J"/>
    <property type="match status" value="1"/>
</dbReference>
<dbReference type="CDD" id="cd00082">
    <property type="entry name" value="HisKA"/>
    <property type="match status" value="1"/>
</dbReference>
<evidence type="ECO:0000313" key="23">
    <source>
        <dbReference type="Proteomes" id="UP000294813"/>
    </source>
</evidence>
<dbReference type="Pfam" id="PF01627">
    <property type="entry name" value="Hpt"/>
    <property type="match status" value="1"/>
</dbReference>
<keyword evidence="9" id="KW-0418">Kinase</keyword>
<dbReference type="EC" id="2.7.13.3" evidence="3"/>
<comment type="function">
    <text evidence="14">May play the central regulatory role in sporulation. It may be an element of the effector pathway responsible for the activation of sporulation genes in response to nutritional stress. Spo0A may act in concert with spo0H (a sigma factor) to control the expression of some genes that are critical to the sporulation process.</text>
</comment>